<dbReference type="GO" id="GO:0019988">
    <property type="term" value="P:charged-tRNA amino acid modification"/>
    <property type="evidence" value="ECO:0007669"/>
    <property type="project" value="InterPro"/>
</dbReference>
<evidence type="ECO:0000259" key="1">
    <source>
        <dbReference type="Pfam" id="PF04179"/>
    </source>
</evidence>
<dbReference type="Proteomes" id="UP000031516">
    <property type="component" value="Unassembled WGS sequence"/>
</dbReference>
<dbReference type="Pfam" id="PF04179">
    <property type="entry name" value="Init_tRNA_PT"/>
    <property type="match status" value="1"/>
</dbReference>
<evidence type="ECO:0000313" key="3">
    <source>
        <dbReference type="EMBL" id="CDO93454.1"/>
    </source>
</evidence>
<dbReference type="GO" id="GO:0005737">
    <property type="term" value="C:cytoplasm"/>
    <property type="evidence" value="ECO:0007669"/>
    <property type="project" value="TreeGrafter"/>
</dbReference>
<evidence type="ECO:0000259" key="2">
    <source>
        <dbReference type="Pfam" id="PF17184"/>
    </source>
</evidence>
<comment type="caution">
    <text evidence="3">The sequence shown here is derived from an EMBL/GenBank/DDBJ whole genome shotgun (WGS) entry which is preliminary data.</text>
</comment>
<dbReference type="AlphaFoldDB" id="A0A0A8L5C0"/>
<sequence>MSDQDNFPDIRKLSKELRKEDKSLKNRLQSIKFDNTFLKEQVLSTFPYPLIPNERCGLWYCDTEMYSTTSYFKSTDGHTNQWDFSTRRLNFHLLPILAEKKGLIILDSTRRGKKIPDALSKTVPIWCAVLNYMMLEAEGKRWPFKEEILFVPPGTVPRTEYERMIDKLPELVQKLKRLDITDGKRLKETLQIGCNESKLLRPIWVYPGSSLLQLKHDIFTGELKESLQWQPTSDIIPLILCTVSYQCQDGTDKRHGFTYVQGAADDHELWAEALTPELFWKNIDALGDISKSDAELIDIYNAAILKEKHNHQLNVSGNLSTLIEADAITNNLHLGRITPQFELNKSTVELLNQRYCISILCHETVGIDEPTEDQQSIHTFKMSSGSKKSSRDLRSNLIEIDRLIGEQLFPVNTQENLPILIACDTGKDISVSILLVALCRYYNLDWKVQPQDSVNKTIVKKHLAKIIDSLHGRNVNPSRASLNSVNSFLM</sequence>
<dbReference type="InterPro" id="IPR007306">
    <property type="entry name" value="Rit1"/>
</dbReference>
<feature type="domain" description="Rit1 N-terminal" evidence="2">
    <location>
        <begin position="17"/>
        <end position="293"/>
    </location>
</feature>
<name>A0A0A8L5C0_9SACH</name>
<gene>
    <name evidence="3" type="ORF">KLDO_g1751</name>
</gene>
<dbReference type="OrthoDB" id="45256at2759"/>
<organism evidence="3 4">
    <name type="scientific">Kluyveromyces dobzhanskii CBS 2104</name>
    <dbReference type="NCBI Taxonomy" id="1427455"/>
    <lineage>
        <taxon>Eukaryota</taxon>
        <taxon>Fungi</taxon>
        <taxon>Dikarya</taxon>
        <taxon>Ascomycota</taxon>
        <taxon>Saccharomycotina</taxon>
        <taxon>Saccharomycetes</taxon>
        <taxon>Saccharomycetales</taxon>
        <taxon>Saccharomycetaceae</taxon>
        <taxon>Kluyveromyces</taxon>
    </lineage>
</organism>
<feature type="domain" description="Rit1 DUSP-like" evidence="1">
    <location>
        <begin position="378"/>
        <end position="489"/>
    </location>
</feature>
<protein>
    <submittedName>
        <fullName evidence="3">WGS project CCBQ000000000 data, contig 00098</fullName>
    </submittedName>
</protein>
<dbReference type="PIRSF" id="PIRSF007747">
    <property type="entry name" value="Ribosyl_Ptfrase"/>
    <property type="match status" value="1"/>
</dbReference>
<dbReference type="PANTHER" id="PTHR31811:SF0">
    <property type="entry name" value="TRNA A64-2'-O-RIBOSYLPHOSPHATE TRANSFERASE"/>
    <property type="match status" value="1"/>
</dbReference>
<dbReference type="InterPro" id="IPR033449">
    <property type="entry name" value="Rit1_N"/>
</dbReference>
<dbReference type="GO" id="GO:0043399">
    <property type="term" value="F:tRNA adenosine(64)-2'-O-ribosylphosphate transferase activity"/>
    <property type="evidence" value="ECO:0007669"/>
    <property type="project" value="InterPro"/>
</dbReference>
<dbReference type="EMBL" id="CCBQ010000025">
    <property type="protein sequence ID" value="CDO93454.1"/>
    <property type="molecule type" value="Genomic_DNA"/>
</dbReference>
<dbReference type="InterPro" id="IPR033421">
    <property type="entry name" value="Rit1_DUSP-like"/>
</dbReference>
<evidence type="ECO:0000313" key="4">
    <source>
        <dbReference type="Proteomes" id="UP000031516"/>
    </source>
</evidence>
<proteinExistence type="predicted"/>
<dbReference type="Pfam" id="PF17184">
    <property type="entry name" value="Rit1_C"/>
    <property type="match status" value="1"/>
</dbReference>
<reference evidence="3 4" key="1">
    <citation type="submission" date="2014-03" db="EMBL/GenBank/DDBJ databases">
        <title>The genome of Kluyveromyces dobzhanskii.</title>
        <authorList>
            <person name="Nystedt B."/>
            <person name="Astrom S."/>
        </authorList>
    </citation>
    <scope>NUCLEOTIDE SEQUENCE [LARGE SCALE GENOMIC DNA]</scope>
    <source>
        <strain evidence="3 4">CBS 2104</strain>
    </source>
</reference>
<keyword evidence="4" id="KW-1185">Reference proteome</keyword>
<accession>A0A0A8L5C0</accession>
<dbReference type="PANTHER" id="PTHR31811">
    <property type="entry name" value="TRNA A64-2'-O-RIBOSYLPHOSPHATE TRANSFERASE"/>
    <property type="match status" value="1"/>
</dbReference>